<dbReference type="InterPro" id="IPR002528">
    <property type="entry name" value="MATE_fam"/>
</dbReference>
<feature type="transmembrane region" description="Helical" evidence="6">
    <location>
        <begin position="848"/>
        <end position="872"/>
    </location>
</feature>
<dbReference type="GO" id="GO:0016020">
    <property type="term" value="C:membrane"/>
    <property type="evidence" value="ECO:0007669"/>
    <property type="project" value="UniProtKB-SubCell"/>
</dbReference>
<evidence type="ECO:0000256" key="6">
    <source>
        <dbReference type="RuleBase" id="RU004914"/>
    </source>
</evidence>
<sequence>MMDHQEATIRNLKGGRDRRRREPRVENKYENEGDGEDEEYLASEVRSGRHRRVRHERGLKGNLGGWDGVDRDLGSIKMKIPSFQGRTILEVYLEWEKKIELVFDCHNYSEEKKMKLAGSKSVEDYHKEMEVAMIQANVEEDREATMARFLSGLNRDITNVIELQHYVEIEDMMHMAMKVERQLKRKGTARYTSVSSTTWKSKWDRNDPAEVKRKTEPPKGKDEGTSNKPKDNIASQCPNRRVMIMRDNEEVMTESEDDSDGVPELVDASDDDGVVYPMTGESLVARRALNTYIKVDDAEQQRENIFHTRCHVNNKWLNDCGEVKVDRQVLVTFSIGKYLDETEISWSWVANGIKEKEVNSVEMMGLREAADWERKTLTDAKAVFADLKKVGVGVVIRNEHGEFLGALSELLDYGLDAIDAEALAALRAIEFAVEGNSVAHRLAKFARNVVGSQIWLEHVPSFLNQCLGDDVPVQFRVSYMAAPMVVVTVSQYLLRVVALMMVGHQGELSLSSVAIATCFTNVTGFSLLFGMAGALETLCGQAYGAEQYQKLGIYTYCAVLSLTLVCLPVSLLWIYVDKLLTLLGQDPSMSFEAGKYSICLIPSLFGYAILQSLVRYFQSQGLILPMLYTSCITLCFHVPVCWVLIFKCELGITGAALSIGLSYWLNAIMLGFYMKYSSTCEKTRISFSKDVFLSIREFFCFAIPSAVMACLEWWSFELLILLSGLLPNPKLETSVLSICLTTMSLHYFIPYAVSAAASTRVSNELGAGNPHAAQFSVSAVMVLSVIEAVIVSTILFCCRSVWGYAYSDEKEVVDYITGMTPLLCISVIMDTSQAVLSGVARGSGWLNIGAFVNLGAYYLVGIPVAVVLGFVLHLRGKGLWIGILAGTTVQATLLALVTAFTNWQKQATKARERIFQET</sequence>
<feature type="region of interest" description="Disordered" evidence="7">
    <location>
        <begin position="252"/>
        <end position="273"/>
    </location>
</feature>
<evidence type="ECO:0000256" key="3">
    <source>
        <dbReference type="ARBA" id="ARBA00022692"/>
    </source>
</evidence>
<dbReference type="GO" id="GO:0042910">
    <property type="term" value="F:xenobiotic transmembrane transporter activity"/>
    <property type="evidence" value="ECO:0007669"/>
    <property type="project" value="InterPro"/>
</dbReference>
<reference evidence="8" key="1">
    <citation type="submission" date="2018-02" db="EMBL/GenBank/DDBJ databases">
        <authorList>
            <person name="Cohen D.B."/>
            <person name="Kent A.D."/>
        </authorList>
    </citation>
    <scope>NUCLEOTIDE SEQUENCE</scope>
</reference>
<feature type="transmembrane region" description="Helical" evidence="6">
    <location>
        <begin position="508"/>
        <end position="532"/>
    </location>
</feature>
<dbReference type="NCBIfam" id="TIGR00797">
    <property type="entry name" value="matE"/>
    <property type="match status" value="1"/>
</dbReference>
<comment type="subcellular location">
    <subcellularLocation>
        <location evidence="1">Membrane</location>
        <topology evidence="1">Multi-pass membrane protein</topology>
    </subcellularLocation>
</comment>
<gene>
    <name evidence="8" type="ORF">FSB_LOCUS4264</name>
</gene>
<evidence type="ECO:0000313" key="8">
    <source>
        <dbReference type="EMBL" id="SPC76382.1"/>
    </source>
</evidence>
<keyword evidence="4 6" id="KW-1133">Transmembrane helix</keyword>
<feature type="transmembrane region" description="Helical" evidence="6">
    <location>
        <begin position="816"/>
        <end position="836"/>
    </location>
</feature>
<evidence type="ECO:0000256" key="5">
    <source>
        <dbReference type="ARBA" id="ARBA00023136"/>
    </source>
</evidence>
<dbReference type="CDD" id="cd13132">
    <property type="entry name" value="MATE_eukaryotic"/>
    <property type="match status" value="1"/>
</dbReference>
<evidence type="ECO:0000256" key="1">
    <source>
        <dbReference type="ARBA" id="ARBA00004141"/>
    </source>
</evidence>
<proteinExistence type="inferred from homology"/>
<keyword evidence="5 6" id="KW-0472">Membrane</keyword>
<comment type="similarity">
    <text evidence="2 6">Belongs to the multi antimicrobial extrusion (MATE) (TC 2.A.66.1) family.</text>
</comment>
<dbReference type="GO" id="GO:0015297">
    <property type="term" value="F:antiporter activity"/>
    <property type="evidence" value="ECO:0007669"/>
    <property type="project" value="InterPro"/>
</dbReference>
<name>A0A2N9ENI0_FAGSY</name>
<feature type="compositionally biased region" description="Basic and acidic residues" evidence="7">
    <location>
        <begin position="201"/>
        <end position="231"/>
    </location>
</feature>
<feature type="region of interest" description="Disordered" evidence="7">
    <location>
        <begin position="1"/>
        <end position="40"/>
    </location>
</feature>
<feature type="transmembrane region" description="Helical" evidence="6">
    <location>
        <begin position="652"/>
        <end position="674"/>
    </location>
</feature>
<feature type="transmembrane region" description="Helical" evidence="6">
    <location>
        <begin position="626"/>
        <end position="646"/>
    </location>
</feature>
<feature type="transmembrane region" description="Helical" evidence="6">
    <location>
        <begin position="734"/>
        <end position="754"/>
    </location>
</feature>
<dbReference type="EMBL" id="OIVN01000216">
    <property type="protein sequence ID" value="SPC76382.1"/>
    <property type="molecule type" value="Genomic_DNA"/>
</dbReference>
<feature type="transmembrane region" description="Helical" evidence="6">
    <location>
        <begin position="695"/>
        <end position="714"/>
    </location>
</feature>
<feature type="transmembrane region" description="Helical" evidence="6">
    <location>
        <begin position="595"/>
        <end position="614"/>
    </location>
</feature>
<evidence type="ECO:0000256" key="4">
    <source>
        <dbReference type="ARBA" id="ARBA00022989"/>
    </source>
</evidence>
<dbReference type="Pfam" id="PF01554">
    <property type="entry name" value="MatE"/>
    <property type="match status" value="2"/>
</dbReference>
<dbReference type="AlphaFoldDB" id="A0A2N9ENI0"/>
<accession>A0A2N9ENI0</accession>
<evidence type="ECO:0000256" key="7">
    <source>
        <dbReference type="SAM" id="MobiDB-lite"/>
    </source>
</evidence>
<dbReference type="GO" id="GO:1990961">
    <property type="term" value="P:xenobiotic detoxification by transmembrane export across the plasma membrane"/>
    <property type="evidence" value="ECO:0007669"/>
    <property type="project" value="InterPro"/>
</dbReference>
<dbReference type="PANTHER" id="PTHR11206">
    <property type="entry name" value="MULTIDRUG RESISTANCE PROTEIN"/>
    <property type="match status" value="1"/>
</dbReference>
<dbReference type="InterPro" id="IPR045069">
    <property type="entry name" value="MATE_euk"/>
</dbReference>
<keyword evidence="3 6" id="KW-0812">Transmembrane</keyword>
<feature type="transmembrane region" description="Helical" evidence="6">
    <location>
        <begin position="553"/>
        <end position="575"/>
    </location>
</feature>
<evidence type="ECO:0000256" key="2">
    <source>
        <dbReference type="ARBA" id="ARBA00010199"/>
    </source>
</evidence>
<protein>
    <recommendedName>
        <fullName evidence="6">Protein DETOXIFICATION</fullName>
    </recommendedName>
    <alternativeName>
        <fullName evidence="6">Multidrug and toxic compound extrusion protein</fullName>
    </alternativeName>
</protein>
<feature type="region of interest" description="Disordered" evidence="7">
    <location>
        <begin position="196"/>
        <end position="239"/>
    </location>
</feature>
<feature type="transmembrane region" description="Helical" evidence="6">
    <location>
        <begin position="775"/>
        <end position="796"/>
    </location>
</feature>
<feature type="transmembrane region" description="Helical" evidence="6">
    <location>
        <begin position="878"/>
        <end position="903"/>
    </location>
</feature>
<organism evidence="8">
    <name type="scientific">Fagus sylvatica</name>
    <name type="common">Beechnut</name>
    <dbReference type="NCBI Taxonomy" id="28930"/>
    <lineage>
        <taxon>Eukaryota</taxon>
        <taxon>Viridiplantae</taxon>
        <taxon>Streptophyta</taxon>
        <taxon>Embryophyta</taxon>
        <taxon>Tracheophyta</taxon>
        <taxon>Spermatophyta</taxon>
        <taxon>Magnoliopsida</taxon>
        <taxon>eudicotyledons</taxon>
        <taxon>Gunneridae</taxon>
        <taxon>Pentapetalae</taxon>
        <taxon>rosids</taxon>
        <taxon>fabids</taxon>
        <taxon>Fagales</taxon>
        <taxon>Fagaceae</taxon>
        <taxon>Fagus</taxon>
    </lineage>
</organism>